<feature type="transmembrane region" description="Helical" evidence="1">
    <location>
        <begin position="239"/>
        <end position="261"/>
    </location>
</feature>
<dbReference type="InterPro" id="IPR045611">
    <property type="entry name" value="DUF6449"/>
</dbReference>
<feature type="transmembrane region" description="Helical" evidence="1">
    <location>
        <begin position="149"/>
        <end position="173"/>
    </location>
</feature>
<accession>A0A318XJ80</accession>
<feature type="transmembrane region" description="Helical" evidence="1">
    <location>
        <begin position="185"/>
        <end position="205"/>
    </location>
</feature>
<evidence type="ECO:0000256" key="1">
    <source>
        <dbReference type="SAM" id="Phobius"/>
    </source>
</evidence>
<keyword evidence="1" id="KW-0472">Membrane</keyword>
<feature type="transmembrane region" description="Helical" evidence="1">
    <location>
        <begin position="20"/>
        <end position="37"/>
    </location>
</feature>
<feature type="transmembrane region" description="Helical" evidence="1">
    <location>
        <begin position="66"/>
        <end position="89"/>
    </location>
</feature>
<name>A0A318XJ80_9FIRM</name>
<dbReference type="EMBL" id="QKMR01000012">
    <property type="protein sequence ID" value="PYG87250.1"/>
    <property type="molecule type" value="Genomic_DNA"/>
</dbReference>
<keyword evidence="1" id="KW-0812">Transmembrane</keyword>
<keyword evidence="4" id="KW-1185">Reference proteome</keyword>
<feature type="domain" description="DUF6449" evidence="2">
    <location>
        <begin position="436"/>
        <end position="553"/>
    </location>
</feature>
<feature type="transmembrane region" description="Helical" evidence="1">
    <location>
        <begin position="306"/>
        <end position="328"/>
    </location>
</feature>
<dbReference type="Proteomes" id="UP000248132">
    <property type="component" value="Unassembled WGS sequence"/>
</dbReference>
<dbReference type="AlphaFoldDB" id="A0A318XJ80"/>
<gene>
    <name evidence="3" type="ORF">LY28_02155</name>
</gene>
<reference evidence="3 4" key="1">
    <citation type="submission" date="2018-06" db="EMBL/GenBank/DDBJ databases">
        <title>Genomic Encyclopedia of Type Strains, Phase I: the one thousand microbial genomes (KMG-I) project.</title>
        <authorList>
            <person name="Kyrpides N."/>
        </authorList>
    </citation>
    <scope>NUCLEOTIDE SEQUENCE [LARGE SCALE GENOMIC DNA]</scope>
    <source>
        <strain evidence="3 4">DSM 19573</strain>
    </source>
</reference>
<feature type="transmembrane region" description="Helical" evidence="1">
    <location>
        <begin position="340"/>
        <end position="363"/>
    </location>
</feature>
<comment type="caution">
    <text evidence="3">The sequence shown here is derived from an EMBL/GenBank/DDBJ whole genome shotgun (WGS) entry which is preliminary data.</text>
</comment>
<dbReference type="Pfam" id="PF20047">
    <property type="entry name" value="DUF6449"/>
    <property type="match status" value="1"/>
</dbReference>
<protein>
    <submittedName>
        <fullName evidence="3">ABC-2 type transport system permease protein</fullName>
    </submittedName>
</protein>
<organism evidence="3 4">
    <name type="scientific">Ruminiclostridium sufflavum DSM 19573</name>
    <dbReference type="NCBI Taxonomy" id="1121337"/>
    <lineage>
        <taxon>Bacteria</taxon>
        <taxon>Bacillati</taxon>
        <taxon>Bacillota</taxon>
        <taxon>Clostridia</taxon>
        <taxon>Eubacteriales</taxon>
        <taxon>Oscillospiraceae</taxon>
        <taxon>Ruminiclostridium</taxon>
    </lineage>
</organism>
<evidence type="ECO:0000313" key="4">
    <source>
        <dbReference type="Proteomes" id="UP000248132"/>
    </source>
</evidence>
<proteinExistence type="predicted"/>
<keyword evidence="1" id="KW-1133">Transmembrane helix</keyword>
<feature type="transmembrane region" description="Helical" evidence="1">
    <location>
        <begin position="110"/>
        <end position="129"/>
    </location>
</feature>
<dbReference type="RefSeq" id="WP_207658082.1">
    <property type="nucleotide sequence ID" value="NZ_QKMR01000012.1"/>
</dbReference>
<feature type="transmembrane region" description="Helical" evidence="1">
    <location>
        <begin position="281"/>
        <end position="300"/>
    </location>
</feature>
<evidence type="ECO:0000259" key="2">
    <source>
        <dbReference type="Pfam" id="PF20047"/>
    </source>
</evidence>
<evidence type="ECO:0000313" key="3">
    <source>
        <dbReference type="EMBL" id="PYG87250.1"/>
    </source>
</evidence>
<sequence>MKLKTSLFKKGLLISDIKRFWWVSALYALALFFVMPFNHYMQYVSNTDINDINSLNWMKERIANEFYFNGGISQVFLIAVPVVIGALVFRYMQKSRSASLYHSLPLTRTALYFNSVLSAVILFSVPILFNTSIMLFMNLFSPLSAFYSAALIFTWLGCTFLFGIMFIAMSVFAGMFTGSSIAQLAFVYILNLLPAFLVEFVRINLRGVLYGFDTYSNIDFYRNMPMFRLFDMGLLSEGAAAVITAYTAVTLALFAGGLFAFKLRRPETAGDIITFRPVRPVFIYGFVTCATLFGGAYFIQIGNSDLAFAISGYFISSIISYIVIQMITNKSFKILHTYKGYVGFALVLVILTLGIHFDVIGYVNKIPDPKDVKETYIGYNLYWFEHKNDPDFDEKKYDNYDTALYKDPKNIENVTKLHKYLLDNKSRNGNQQYIAYKLKNGKKIIRKYSIDTATHASVLSPIYESGEYKENRYPILHQEANDLKYIEISDRRIGKSPFIVSDKAQLNSFKDAIRKDIADLNYQDMVSSSQDFITITIIDTNDKQIIYALRSDYTNTFDWLKKEGIYEQVIARAEDINSITLHSIKYSYGYQNYGKSFSGSSMSDIIEITDKAVIQEILNLSLNADSIDTDTQYIISIEGSSGTHYNEYSLKIEGKVSPELQSYLDKIQQQIQPQNDEEIE</sequence>